<accession>A0A8B6GNJ5</accession>
<dbReference type="InterPro" id="IPR009097">
    <property type="entry name" value="Cyclic_Pdiesterase"/>
</dbReference>
<dbReference type="EMBL" id="UYJE01008753">
    <property type="protein sequence ID" value="VDI66895.1"/>
    <property type="molecule type" value="Genomic_DNA"/>
</dbReference>
<evidence type="ECO:0008006" key="4">
    <source>
        <dbReference type="Google" id="ProtNLM"/>
    </source>
</evidence>
<dbReference type="Gene3D" id="3.90.1140.10">
    <property type="entry name" value="Cyclic phosphodiesterase"/>
    <property type="match status" value="1"/>
</dbReference>
<name>A0A8B6GNJ5_MYTGA</name>
<keyword evidence="3" id="KW-1185">Reference proteome</keyword>
<sequence>MCVCVLCMCICIIRLSAQKKGTAVKHVHTDKIDDLGNYIPFLAYSIISMADITPKLIELYNVFNSSPFSKYYKALNYTTYHMTVYNMWNQRDKLLPYQIDQSRRAPNRAFHAMKSVMKPVFLKMANKIGEFKDINEIQVTPIKKLNKGKAGVSLRVKIRDPMQKAQINRLRSWCANNFYNDDAKLIFHITLGYLYKEIEEDLSQSIHQLEEWIKNNIPVIVVRRPSPTIFLTMEHFMPYNKFIDK</sequence>
<organism evidence="2 3">
    <name type="scientific">Mytilus galloprovincialis</name>
    <name type="common">Mediterranean mussel</name>
    <dbReference type="NCBI Taxonomy" id="29158"/>
    <lineage>
        <taxon>Eukaryota</taxon>
        <taxon>Metazoa</taxon>
        <taxon>Spiralia</taxon>
        <taxon>Lophotrochozoa</taxon>
        <taxon>Mollusca</taxon>
        <taxon>Bivalvia</taxon>
        <taxon>Autobranchia</taxon>
        <taxon>Pteriomorphia</taxon>
        <taxon>Mytilida</taxon>
        <taxon>Mytiloidea</taxon>
        <taxon>Mytilidae</taxon>
        <taxon>Mytilinae</taxon>
        <taxon>Mytilus</taxon>
    </lineage>
</organism>
<dbReference type="OrthoDB" id="10001238at2759"/>
<evidence type="ECO:0000313" key="3">
    <source>
        <dbReference type="Proteomes" id="UP000596742"/>
    </source>
</evidence>
<protein>
    <recommendedName>
        <fullName evidence="4">DUF1868 domain-containing protein</fullName>
    </recommendedName>
</protein>
<dbReference type="AlphaFoldDB" id="A0A8B6GNJ5"/>
<evidence type="ECO:0000313" key="2">
    <source>
        <dbReference type="EMBL" id="VDI66895.1"/>
    </source>
</evidence>
<keyword evidence="1" id="KW-0732">Signal</keyword>
<feature type="chain" id="PRO_5032655119" description="DUF1868 domain-containing protein" evidence="1">
    <location>
        <begin position="18"/>
        <end position="245"/>
    </location>
</feature>
<evidence type="ECO:0000256" key="1">
    <source>
        <dbReference type="SAM" id="SignalP"/>
    </source>
</evidence>
<dbReference type="SUPFAM" id="SSF55144">
    <property type="entry name" value="LigT-like"/>
    <property type="match status" value="1"/>
</dbReference>
<feature type="signal peptide" evidence="1">
    <location>
        <begin position="1"/>
        <end position="17"/>
    </location>
</feature>
<comment type="caution">
    <text evidence="2">The sequence shown here is derived from an EMBL/GenBank/DDBJ whole genome shotgun (WGS) entry which is preliminary data.</text>
</comment>
<proteinExistence type="predicted"/>
<reference evidence="2" key="1">
    <citation type="submission" date="2018-11" db="EMBL/GenBank/DDBJ databases">
        <authorList>
            <person name="Alioto T."/>
            <person name="Alioto T."/>
        </authorList>
    </citation>
    <scope>NUCLEOTIDE SEQUENCE</scope>
</reference>
<dbReference type="Proteomes" id="UP000596742">
    <property type="component" value="Unassembled WGS sequence"/>
</dbReference>
<gene>
    <name evidence="2" type="ORF">MGAL_10B025317</name>
</gene>